<evidence type="ECO:0000313" key="1">
    <source>
        <dbReference type="EMBL" id="CAD7572641.1"/>
    </source>
</evidence>
<gene>
    <name evidence="1" type="ORF">TCMB3V08_LOCUS5285</name>
</gene>
<accession>A0A7R9P759</accession>
<dbReference type="EMBL" id="OE181147">
    <property type="protein sequence ID" value="CAD7572641.1"/>
    <property type="molecule type" value="Genomic_DNA"/>
</dbReference>
<reference evidence="1" key="1">
    <citation type="submission" date="2020-11" db="EMBL/GenBank/DDBJ databases">
        <authorList>
            <person name="Tran Van P."/>
        </authorList>
    </citation>
    <scope>NUCLEOTIDE SEQUENCE</scope>
</reference>
<dbReference type="AlphaFoldDB" id="A0A7R9P759"/>
<name>A0A7R9P759_TIMCA</name>
<proteinExistence type="predicted"/>
<sequence>MNSLEEKTELIFLCEAEDQCAKRTAATFNQRHQDKNISHLVSKLKKKTGSVANIKRTVRTVLNILAQSACVSAELRIPGFIPDTAKKFIIDEMWFSPFTMIINKLFYHYFLYFEIFNLIKYVYPLCGCIVVKNLFLSRPITWFKFVGHHFEAIKSYDPECCLSSGSPLSFHTNVDTLPLNIKI</sequence>
<organism evidence="1">
    <name type="scientific">Timema californicum</name>
    <name type="common">California timema</name>
    <name type="synonym">Walking stick</name>
    <dbReference type="NCBI Taxonomy" id="61474"/>
    <lineage>
        <taxon>Eukaryota</taxon>
        <taxon>Metazoa</taxon>
        <taxon>Ecdysozoa</taxon>
        <taxon>Arthropoda</taxon>
        <taxon>Hexapoda</taxon>
        <taxon>Insecta</taxon>
        <taxon>Pterygota</taxon>
        <taxon>Neoptera</taxon>
        <taxon>Polyneoptera</taxon>
        <taxon>Phasmatodea</taxon>
        <taxon>Timematodea</taxon>
        <taxon>Timematoidea</taxon>
        <taxon>Timematidae</taxon>
        <taxon>Timema</taxon>
    </lineage>
</organism>
<protein>
    <submittedName>
        <fullName evidence="1">(California timema) hypothetical protein</fullName>
    </submittedName>
</protein>